<dbReference type="EMBL" id="WTPW01001909">
    <property type="protein sequence ID" value="KAF0408044.1"/>
    <property type="molecule type" value="Genomic_DNA"/>
</dbReference>
<dbReference type="OrthoDB" id="2218971at2759"/>
<name>A0A8H4A2G2_GIGMA</name>
<dbReference type="PROSITE" id="PS50005">
    <property type="entry name" value="TPR"/>
    <property type="match status" value="1"/>
</dbReference>
<keyword evidence="5" id="KW-1185">Reference proteome</keyword>
<feature type="repeat" description="TPR" evidence="1">
    <location>
        <begin position="346"/>
        <end position="379"/>
    </location>
</feature>
<dbReference type="InterPro" id="IPR051681">
    <property type="entry name" value="Ser/Thr_Kinases-Pseudokinases"/>
</dbReference>
<keyword evidence="1" id="KW-0802">TPR repeat</keyword>
<dbReference type="PROSITE" id="PS00107">
    <property type="entry name" value="PROTEIN_KINASE_ATP"/>
    <property type="match status" value="1"/>
</dbReference>
<evidence type="ECO:0000256" key="2">
    <source>
        <dbReference type="PROSITE-ProRule" id="PRU10141"/>
    </source>
</evidence>
<dbReference type="InterPro" id="IPR001245">
    <property type="entry name" value="Ser-Thr/Tyr_kinase_cat_dom"/>
</dbReference>
<dbReference type="InterPro" id="IPR019734">
    <property type="entry name" value="TPR_rpt"/>
</dbReference>
<keyword evidence="4" id="KW-0418">Kinase</keyword>
<dbReference type="GO" id="GO:0005524">
    <property type="term" value="F:ATP binding"/>
    <property type="evidence" value="ECO:0007669"/>
    <property type="project" value="UniProtKB-UniRule"/>
</dbReference>
<comment type="caution">
    <text evidence="4">The sequence shown here is derived from an EMBL/GenBank/DDBJ whole genome shotgun (WGS) entry which is preliminary data.</text>
</comment>
<dbReference type="InterPro" id="IPR011009">
    <property type="entry name" value="Kinase-like_dom_sf"/>
</dbReference>
<dbReference type="Proteomes" id="UP000439903">
    <property type="component" value="Unassembled WGS sequence"/>
</dbReference>
<keyword evidence="4" id="KW-0808">Transferase</keyword>
<dbReference type="SMART" id="SM00028">
    <property type="entry name" value="TPR"/>
    <property type="match status" value="2"/>
</dbReference>
<evidence type="ECO:0000259" key="3">
    <source>
        <dbReference type="PROSITE" id="PS50011"/>
    </source>
</evidence>
<dbReference type="Gene3D" id="1.25.40.10">
    <property type="entry name" value="Tetratricopeptide repeat domain"/>
    <property type="match status" value="1"/>
</dbReference>
<protein>
    <submittedName>
        <fullName evidence="4">Kinase-like protein</fullName>
    </submittedName>
</protein>
<dbReference type="PROSITE" id="PS50011">
    <property type="entry name" value="PROTEIN_KINASE_DOM"/>
    <property type="match status" value="1"/>
</dbReference>
<keyword evidence="2" id="KW-0067">ATP-binding</keyword>
<organism evidence="4 5">
    <name type="scientific">Gigaspora margarita</name>
    <dbReference type="NCBI Taxonomy" id="4874"/>
    <lineage>
        <taxon>Eukaryota</taxon>
        <taxon>Fungi</taxon>
        <taxon>Fungi incertae sedis</taxon>
        <taxon>Mucoromycota</taxon>
        <taxon>Glomeromycotina</taxon>
        <taxon>Glomeromycetes</taxon>
        <taxon>Diversisporales</taxon>
        <taxon>Gigasporaceae</taxon>
        <taxon>Gigaspora</taxon>
    </lineage>
</organism>
<proteinExistence type="predicted"/>
<reference evidence="4 5" key="1">
    <citation type="journal article" date="2019" name="Environ. Microbiol.">
        <title>At the nexus of three kingdoms: the genome of the mycorrhizal fungus Gigaspora margarita provides insights into plant, endobacterial and fungal interactions.</title>
        <authorList>
            <person name="Venice F."/>
            <person name="Ghignone S."/>
            <person name="Salvioli di Fossalunga A."/>
            <person name="Amselem J."/>
            <person name="Novero M."/>
            <person name="Xianan X."/>
            <person name="Sedzielewska Toro K."/>
            <person name="Morin E."/>
            <person name="Lipzen A."/>
            <person name="Grigoriev I.V."/>
            <person name="Henrissat B."/>
            <person name="Martin F.M."/>
            <person name="Bonfante P."/>
        </authorList>
    </citation>
    <scope>NUCLEOTIDE SEQUENCE [LARGE SCALE GENOMIC DNA]</scope>
    <source>
        <strain evidence="4 5">BEG34</strain>
    </source>
</reference>
<accession>A0A8H4A2G2</accession>
<feature type="domain" description="Protein kinase" evidence="3">
    <location>
        <begin position="26"/>
        <end position="289"/>
    </location>
</feature>
<dbReference type="Pfam" id="PF07714">
    <property type="entry name" value="PK_Tyr_Ser-Thr"/>
    <property type="match status" value="1"/>
</dbReference>
<dbReference type="SUPFAM" id="SSF56112">
    <property type="entry name" value="Protein kinase-like (PK-like)"/>
    <property type="match status" value="1"/>
</dbReference>
<dbReference type="InterPro" id="IPR000719">
    <property type="entry name" value="Prot_kinase_dom"/>
</dbReference>
<dbReference type="GO" id="GO:0004674">
    <property type="term" value="F:protein serine/threonine kinase activity"/>
    <property type="evidence" value="ECO:0007669"/>
    <property type="project" value="TreeGrafter"/>
</dbReference>
<sequence length="407" mass="47176">MSELPRDWLKIAFKEKFVKFFEYNSFDDLKIIGNGGFSTVYGAYSKDIEKVIALKKLDRSLPNDSGNSFDNFKSEVKNIIEITHHDNIVRFYGITQDLDPESETYYMVLEYANNGDLRCYLHEHFSELDWLKKIRMAREISSGINCLHSANIVHRDLHDKNILVHDGSLKITDFGLAKSLENDSSSIDFGIYAFSDPNYLENSKFKREKPSDIYSLSMLFWEISSGIPPFNKMSNPEIVLHVVSKKQRENPVDGTPMDFIKLYCDAWDGDPTKRPTIAEIRNRLDNIKIPVDQIDHNSDHIDSAPIEDFNSIEVRFQNLRVVISEEIHDDSLVDFTKALGIDPNNVWALRNRGETYRIINGYKESLEDFNRLLTIEPNDACAIRNVGEIERIIEENKQSKFIFRRKK</sequence>
<dbReference type="PRINTS" id="PR00109">
    <property type="entry name" value="TYRKINASE"/>
</dbReference>
<gene>
    <name evidence="4" type="ORF">F8M41_008630</name>
</gene>
<evidence type="ECO:0000313" key="5">
    <source>
        <dbReference type="Proteomes" id="UP000439903"/>
    </source>
</evidence>
<dbReference type="InterPro" id="IPR011990">
    <property type="entry name" value="TPR-like_helical_dom_sf"/>
</dbReference>
<evidence type="ECO:0000313" key="4">
    <source>
        <dbReference type="EMBL" id="KAF0408044.1"/>
    </source>
</evidence>
<dbReference type="SUPFAM" id="SSF48452">
    <property type="entry name" value="TPR-like"/>
    <property type="match status" value="1"/>
</dbReference>
<keyword evidence="2" id="KW-0547">Nucleotide-binding</keyword>
<dbReference type="InterPro" id="IPR017441">
    <property type="entry name" value="Protein_kinase_ATP_BS"/>
</dbReference>
<evidence type="ECO:0000256" key="1">
    <source>
        <dbReference type="PROSITE-ProRule" id="PRU00339"/>
    </source>
</evidence>
<dbReference type="Gene3D" id="1.10.510.10">
    <property type="entry name" value="Transferase(Phosphotransferase) domain 1"/>
    <property type="match status" value="1"/>
</dbReference>
<feature type="binding site" evidence="2">
    <location>
        <position position="55"/>
    </location>
    <ligand>
        <name>ATP</name>
        <dbReference type="ChEBI" id="CHEBI:30616"/>
    </ligand>
</feature>
<dbReference type="PANTHER" id="PTHR44329">
    <property type="entry name" value="SERINE/THREONINE-PROTEIN KINASE TNNI3K-RELATED"/>
    <property type="match status" value="1"/>
</dbReference>
<dbReference type="AlphaFoldDB" id="A0A8H4A2G2"/>